<dbReference type="AlphaFoldDB" id="A0AAD0QIK1"/>
<evidence type="ECO:0000256" key="1">
    <source>
        <dbReference type="SAM" id="MobiDB-lite"/>
    </source>
</evidence>
<name>A0AAD0QIK1_9BACT</name>
<reference evidence="3 5" key="1">
    <citation type="submission" date="2017-10" db="EMBL/GenBank/DDBJ databases">
        <title>Genomics of the genus Arcobacter.</title>
        <authorList>
            <person name="Perez-Cataluna A."/>
            <person name="Figueras M.J."/>
        </authorList>
    </citation>
    <scope>NUCLEOTIDE SEQUENCE [LARGE SCALE GENOMIC DNA]</scope>
    <source>
        <strain evidence="3 5">LMG 25534</strain>
    </source>
</reference>
<dbReference type="Proteomes" id="UP000289132">
    <property type="component" value="Unassembled WGS sequence"/>
</dbReference>
<evidence type="ECO:0000313" key="3">
    <source>
        <dbReference type="EMBL" id="RXJ91062.1"/>
    </source>
</evidence>
<feature type="compositionally biased region" description="Basic residues" evidence="1">
    <location>
        <begin position="49"/>
        <end position="59"/>
    </location>
</feature>
<reference evidence="2 4" key="2">
    <citation type="submission" date="2018-07" db="EMBL/GenBank/DDBJ databases">
        <title>Complete genome of the Arcobacter trophiarum type strain LMG 25534.</title>
        <authorList>
            <person name="Miller W.G."/>
            <person name="Yee E."/>
        </authorList>
    </citation>
    <scope>NUCLEOTIDE SEQUENCE [LARGE SCALE GENOMIC DNA]</scope>
    <source>
        <strain evidence="2 4">LMG 25534</strain>
    </source>
</reference>
<proteinExistence type="predicted"/>
<feature type="region of interest" description="Disordered" evidence="1">
    <location>
        <begin position="47"/>
        <end position="66"/>
    </location>
</feature>
<gene>
    <name evidence="2" type="ORF">ATR_0738</name>
    <name evidence="3" type="ORF">CRU87_06640</name>
</gene>
<dbReference type="Proteomes" id="UP000254504">
    <property type="component" value="Chromosome"/>
</dbReference>
<dbReference type="EMBL" id="CP031367">
    <property type="protein sequence ID" value="AXK48607.1"/>
    <property type="molecule type" value="Genomic_DNA"/>
</dbReference>
<dbReference type="KEGG" id="atp:ATR_0738"/>
<sequence>MEMKKDTTKEELKPYRVVFNGDWNNYEEFDNLEKAENFASRYTGAKIKPNFKPKEKKHSKNQDMEK</sequence>
<dbReference type="EMBL" id="PDKD01000010">
    <property type="protein sequence ID" value="RXJ91062.1"/>
    <property type="molecule type" value="Genomic_DNA"/>
</dbReference>
<keyword evidence="5" id="KW-1185">Reference proteome</keyword>
<organism evidence="2 4">
    <name type="scientific">Aliarcobacter trophiarum LMG 25534</name>
    <dbReference type="NCBI Taxonomy" id="1032241"/>
    <lineage>
        <taxon>Bacteria</taxon>
        <taxon>Pseudomonadati</taxon>
        <taxon>Campylobacterota</taxon>
        <taxon>Epsilonproteobacteria</taxon>
        <taxon>Campylobacterales</taxon>
        <taxon>Arcobacteraceae</taxon>
        <taxon>Aliarcobacter</taxon>
    </lineage>
</organism>
<evidence type="ECO:0000313" key="4">
    <source>
        <dbReference type="Proteomes" id="UP000254504"/>
    </source>
</evidence>
<evidence type="ECO:0000313" key="5">
    <source>
        <dbReference type="Proteomes" id="UP000289132"/>
    </source>
</evidence>
<evidence type="ECO:0000313" key="2">
    <source>
        <dbReference type="EMBL" id="AXK48607.1"/>
    </source>
</evidence>
<accession>A0AAD0QIK1</accession>
<protein>
    <submittedName>
        <fullName evidence="2">Uncharacterized protein</fullName>
    </submittedName>
</protein>